<name>A0A0C4Y001_9BURK</name>
<dbReference type="EMBL" id="CP010536">
    <property type="protein sequence ID" value="AJG18137.1"/>
    <property type="molecule type" value="Genomic_DNA"/>
</dbReference>
<dbReference type="SUPFAM" id="SSF141452">
    <property type="entry name" value="Hcp1-like"/>
    <property type="match status" value="1"/>
</dbReference>
<gene>
    <name evidence="2" type="ORF">F7R26_003680</name>
    <name evidence="1" type="ORF">RR42_m0725</name>
</gene>
<evidence type="ECO:0000313" key="3">
    <source>
        <dbReference type="Proteomes" id="UP000031843"/>
    </source>
</evidence>
<dbReference type="Gene3D" id="2.30.110.20">
    <property type="entry name" value="Hcp1-like"/>
    <property type="match status" value="1"/>
</dbReference>
<dbReference type="EMBL" id="CP062803">
    <property type="protein sequence ID" value="QOT77194.1"/>
    <property type="molecule type" value="Genomic_DNA"/>
</dbReference>
<dbReference type="InterPro" id="IPR008514">
    <property type="entry name" value="T6SS_Hcp"/>
</dbReference>
<dbReference type="InterPro" id="IPR036624">
    <property type="entry name" value="Hcp1-lik_sf"/>
</dbReference>
<sequence>MAQDIFLKINGIDGESQDTSHKNEIEVLAWDWSIEQQSTMHAGSGGGAGKATVSDLSFDHFIDRASPNLMKYCLTGKHINEAVLVVRKAGGNPLEYLKLTMTDVVVTKVSPKGSVDDELRMREKVSLSFSKIKQEYVVQNAQGGSGGAVTAGYDIKGNKEA</sequence>
<proteinExistence type="predicted"/>
<dbReference type="Proteomes" id="UP000397656">
    <property type="component" value="Chromosome 1"/>
</dbReference>
<accession>A0A0C4Y001</accession>
<dbReference type="PANTHER" id="PTHR36152">
    <property type="entry name" value="CYTOPLASMIC PROTEIN-RELATED"/>
    <property type="match status" value="1"/>
</dbReference>
<dbReference type="RefSeq" id="WP_043344077.1">
    <property type="nucleotide sequence ID" value="NZ_CP010536.1"/>
</dbReference>
<protein>
    <submittedName>
        <fullName evidence="2">Type VI secretion system tube protein Hcp</fullName>
    </submittedName>
</protein>
<dbReference type="PANTHER" id="PTHR36152:SF5">
    <property type="entry name" value="PROTEIN HCP1"/>
    <property type="match status" value="1"/>
</dbReference>
<dbReference type="AlphaFoldDB" id="A0A0C4Y001"/>
<evidence type="ECO:0000313" key="4">
    <source>
        <dbReference type="Proteomes" id="UP000397656"/>
    </source>
</evidence>
<dbReference type="OrthoDB" id="5066999at2"/>
<keyword evidence="3" id="KW-1185">Reference proteome</keyword>
<dbReference type="GeneID" id="98399989"/>
<evidence type="ECO:0000313" key="1">
    <source>
        <dbReference type="EMBL" id="AJG18137.1"/>
    </source>
</evidence>
<reference evidence="1 3" key="1">
    <citation type="journal article" date="2015" name="Genome Announc.">
        <title>Complete Genome Sequence of Cupriavidus basilensis 4G11, Isolated from the Oak Ridge Field Research Center Site.</title>
        <authorList>
            <person name="Ray J."/>
            <person name="Waters R.J."/>
            <person name="Skerker J.M."/>
            <person name="Kuehl J.V."/>
            <person name="Price M.N."/>
            <person name="Huang J."/>
            <person name="Chakraborty R."/>
            <person name="Arkin A.P."/>
            <person name="Deutschbauer A."/>
        </authorList>
    </citation>
    <scope>NUCLEOTIDE SEQUENCE [LARGE SCALE GENOMIC DNA]</scope>
    <source>
        <strain evidence="1">4G11</strain>
    </source>
</reference>
<dbReference type="InterPro" id="IPR053165">
    <property type="entry name" value="HSI-I_assembly_Hcp1"/>
</dbReference>
<dbReference type="KEGG" id="cbw:RR42_m0725"/>
<evidence type="ECO:0000313" key="2">
    <source>
        <dbReference type="EMBL" id="QOT77194.1"/>
    </source>
</evidence>
<dbReference type="Pfam" id="PF05638">
    <property type="entry name" value="T6SS_HCP"/>
    <property type="match status" value="1"/>
</dbReference>
<dbReference type="Proteomes" id="UP000031843">
    <property type="component" value="Chromosome main"/>
</dbReference>
<dbReference type="NCBIfam" id="TIGR03344">
    <property type="entry name" value="VI_effect_Hcp1"/>
    <property type="match status" value="1"/>
</dbReference>
<organism evidence="1 3">
    <name type="scientific">Cupriavidus basilensis</name>
    <dbReference type="NCBI Taxonomy" id="68895"/>
    <lineage>
        <taxon>Bacteria</taxon>
        <taxon>Pseudomonadati</taxon>
        <taxon>Pseudomonadota</taxon>
        <taxon>Betaproteobacteria</taxon>
        <taxon>Burkholderiales</taxon>
        <taxon>Burkholderiaceae</taxon>
        <taxon>Cupriavidus</taxon>
    </lineage>
</organism>
<reference evidence="2 4" key="2">
    <citation type="submission" date="2020-10" db="EMBL/GenBank/DDBJ databases">
        <title>Complete genome sequence of Cupriavidus basilensis CCUG 49340T.</title>
        <authorList>
            <person name="Salva-Serra F."/>
            <person name="Donoso R.A."/>
            <person name="Cho K.H."/>
            <person name="Yoo J.A."/>
            <person name="Lee K."/>
            <person name="Yoon S.-H."/>
            <person name="Perez-Pantoja D."/>
            <person name="Moore E.R.B."/>
        </authorList>
    </citation>
    <scope>NUCLEOTIDE SEQUENCE [LARGE SCALE GENOMIC DNA]</scope>
    <source>
        <strain evidence="4">CCUG 49340</strain>
        <strain evidence="2">DSM 11853</strain>
    </source>
</reference>
<dbReference type="STRING" id="68895.RR42_m0725"/>